<gene>
    <name evidence="1" type="ORF">L6452_03960</name>
</gene>
<proteinExistence type="predicted"/>
<comment type="caution">
    <text evidence="1">The sequence shown here is derived from an EMBL/GenBank/DDBJ whole genome shotgun (WGS) entry which is preliminary data.</text>
</comment>
<dbReference type="Proteomes" id="UP001055879">
    <property type="component" value="Linkage Group LG01"/>
</dbReference>
<dbReference type="EMBL" id="CM042047">
    <property type="protein sequence ID" value="KAI3772767.1"/>
    <property type="molecule type" value="Genomic_DNA"/>
</dbReference>
<evidence type="ECO:0000313" key="2">
    <source>
        <dbReference type="Proteomes" id="UP001055879"/>
    </source>
</evidence>
<keyword evidence="2" id="KW-1185">Reference proteome</keyword>
<organism evidence="1 2">
    <name type="scientific">Arctium lappa</name>
    <name type="common">Greater burdock</name>
    <name type="synonym">Lappa major</name>
    <dbReference type="NCBI Taxonomy" id="4217"/>
    <lineage>
        <taxon>Eukaryota</taxon>
        <taxon>Viridiplantae</taxon>
        <taxon>Streptophyta</taxon>
        <taxon>Embryophyta</taxon>
        <taxon>Tracheophyta</taxon>
        <taxon>Spermatophyta</taxon>
        <taxon>Magnoliopsida</taxon>
        <taxon>eudicotyledons</taxon>
        <taxon>Gunneridae</taxon>
        <taxon>Pentapetalae</taxon>
        <taxon>asterids</taxon>
        <taxon>campanulids</taxon>
        <taxon>Asterales</taxon>
        <taxon>Asteraceae</taxon>
        <taxon>Carduoideae</taxon>
        <taxon>Cardueae</taxon>
        <taxon>Arctiinae</taxon>
        <taxon>Arctium</taxon>
    </lineage>
</organism>
<evidence type="ECO:0000313" key="1">
    <source>
        <dbReference type="EMBL" id="KAI3772767.1"/>
    </source>
</evidence>
<sequence length="359" mass="39884">MEYSVITASILLVSAIAIALQVFFYSPISPDPLEVPPSPSFFTPNNHLQGVIKIGEGVLKKPEDVCVDQKGMLYTATRDGWIKRLHTNGTWENWKKIHNKHTLLGLIITRAGDLVVCDTEEGLIKVSEDGEVTALATHLNGEKIRFADDVVEADDGSLYFSVASTKFELHNWHLDMLEAKPHGQLLKYDPSTKETTLVLDGLGFANGVTISSDQEFLVVCETWKFRCLKYWLKGETRGKVDTFIDNLPGGPDNIKVAPDGSFWIAILQLTSSRLKFIHASKAIKHVLATFPKLFEQVKVVHRSAMAINVGSDGRIIKRLDDPNGQVMSFVTSILEFEGNLYFGSLYNDFIGKLPTETAS</sequence>
<reference evidence="2" key="1">
    <citation type="journal article" date="2022" name="Mol. Ecol. Resour.">
        <title>The genomes of chicory, endive, great burdock and yacon provide insights into Asteraceae palaeo-polyploidization history and plant inulin production.</title>
        <authorList>
            <person name="Fan W."/>
            <person name="Wang S."/>
            <person name="Wang H."/>
            <person name="Wang A."/>
            <person name="Jiang F."/>
            <person name="Liu H."/>
            <person name="Zhao H."/>
            <person name="Xu D."/>
            <person name="Zhang Y."/>
        </authorList>
    </citation>
    <scope>NUCLEOTIDE SEQUENCE [LARGE SCALE GENOMIC DNA]</scope>
    <source>
        <strain evidence="2">cv. Niubang</strain>
    </source>
</reference>
<reference evidence="1 2" key="2">
    <citation type="journal article" date="2022" name="Mol. Ecol. Resour.">
        <title>The genomes of chicory, endive, great burdock and yacon provide insights into Asteraceae paleo-polyploidization history and plant inulin production.</title>
        <authorList>
            <person name="Fan W."/>
            <person name="Wang S."/>
            <person name="Wang H."/>
            <person name="Wang A."/>
            <person name="Jiang F."/>
            <person name="Liu H."/>
            <person name="Zhao H."/>
            <person name="Xu D."/>
            <person name="Zhang Y."/>
        </authorList>
    </citation>
    <scope>NUCLEOTIDE SEQUENCE [LARGE SCALE GENOMIC DNA]</scope>
    <source>
        <strain evidence="2">cv. Niubang</strain>
    </source>
</reference>
<accession>A0ACB9FQA8</accession>
<name>A0ACB9FQA8_ARCLA</name>
<protein>
    <submittedName>
        <fullName evidence="1">Uncharacterized protein</fullName>
    </submittedName>
</protein>